<organism evidence="11 12">
    <name type="scientific">Chanos chanos</name>
    <name type="common">Milkfish</name>
    <name type="synonym">Mugil chanos</name>
    <dbReference type="NCBI Taxonomy" id="29144"/>
    <lineage>
        <taxon>Eukaryota</taxon>
        <taxon>Metazoa</taxon>
        <taxon>Chordata</taxon>
        <taxon>Craniata</taxon>
        <taxon>Vertebrata</taxon>
        <taxon>Euteleostomi</taxon>
        <taxon>Actinopterygii</taxon>
        <taxon>Neopterygii</taxon>
        <taxon>Teleostei</taxon>
        <taxon>Ostariophysi</taxon>
        <taxon>Gonorynchiformes</taxon>
        <taxon>Chanidae</taxon>
        <taxon>Chanos</taxon>
    </lineage>
</organism>
<evidence type="ECO:0000259" key="10">
    <source>
        <dbReference type="PROSITE" id="PS50188"/>
    </source>
</evidence>
<dbReference type="RefSeq" id="XP_030634700.1">
    <property type="nucleotide sequence ID" value="XM_030778840.1"/>
</dbReference>
<dbReference type="InterPro" id="IPR058030">
    <property type="entry name" value="TRIM8/14/16/25/29/45/65_CC"/>
</dbReference>
<dbReference type="InterPro" id="IPR006574">
    <property type="entry name" value="PRY"/>
</dbReference>
<dbReference type="GO" id="GO:0008270">
    <property type="term" value="F:zinc ion binding"/>
    <property type="evidence" value="ECO:0007669"/>
    <property type="project" value="UniProtKB-KW"/>
</dbReference>
<proteinExistence type="predicted"/>
<dbReference type="SMART" id="SM00336">
    <property type="entry name" value="BBOX"/>
    <property type="match status" value="2"/>
</dbReference>
<dbReference type="Pfam" id="PF13445">
    <property type="entry name" value="zf-RING_UBOX"/>
    <property type="match status" value="1"/>
</dbReference>
<dbReference type="OrthoDB" id="6270329at2759"/>
<reference evidence="12" key="1">
    <citation type="submission" date="2025-08" db="UniProtKB">
        <authorList>
            <consortium name="RefSeq"/>
        </authorList>
    </citation>
    <scope>IDENTIFICATION</scope>
</reference>
<dbReference type="PROSITE" id="PS00518">
    <property type="entry name" value="ZF_RING_1"/>
    <property type="match status" value="1"/>
</dbReference>
<accession>A0A6J2VP41</accession>
<dbReference type="Pfam" id="PF00622">
    <property type="entry name" value="SPRY"/>
    <property type="match status" value="1"/>
</dbReference>
<evidence type="ECO:0000313" key="12">
    <source>
        <dbReference type="RefSeq" id="XP_030634700.1"/>
    </source>
</evidence>
<dbReference type="InterPro" id="IPR027370">
    <property type="entry name" value="Znf-RING_euk"/>
</dbReference>
<sequence length="530" mass="60954">MTSSSSLLSEDQFLCSVCLDVFTDPVSTPCGHNFCMICLNKHWDSSEHCLCPLCNKYFNMRPRLKINIVLREVVDHIKRRRDLVKPGEVPCDVCTGQKLKAVKSCLDCGLSYCETHLEPHKIKAKLKKHKLINPVENLEDYICQKHDRPLELFCRDDQTCVCQFCTETDHKTHNTVPLEEESEKRKCFSLPVQAEVPQMIRDKLKKIKEIRHSVQLSRTNTERQIADSVEVFSSLIGCIERSRAELIGLMKEKQKAAEKQAEGLIKELEQEITELKRRDTELKQLSNFEDHLHLLQVYPTLCSPPHTTHSTDISIDPHLCVDTLRKTLEQLEKKFREEIKDSELIRRRLHAVDVTLDPDTANPYLILSDDGRQVKTGGTKQNLPDKPERFDYCVNVLGKEGFSSGRFYYEVEVRGKTDWDLGVVRESINRKGLIRLNPEDGYWTIWLRNGNECKACESSSVLLSLRQKPQKVGVFVDYEKGLVSFYDVEASSHIYSFTGQSFTEKLYPFFSPFLHKTGKNSAPLVITAVR</sequence>
<dbReference type="InterPro" id="IPR017907">
    <property type="entry name" value="Znf_RING_CS"/>
</dbReference>
<dbReference type="GO" id="GO:0045087">
    <property type="term" value="P:innate immune response"/>
    <property type="evidence" value="ECO:0007669"/>
    <property type="project" value="UniProtKB-KW"/>
</dbReference>
<dbReference type="AlphaFoldDB" id="A0A6J2VP41"/>
<feature type="domain" description="RING-type" evidence="8">
    <location>
        <begin position="15"/>
        <end position="55"/>
    </location>
</feature>
<evidence type="ECO:0000256" key="4">
    <source>
        <dbReference type="ARBA" id="ARBA00022833"/>
    </source>
</evidence>
<dbReference type="InterPro" id="IPR003879">
    <property type="entry name" value="Butyrophylin_SPRY"/>
</dbReference>
<feature type="domain" description="B box-type" evidence="9">
    <location>
        <begin position="138"/>
        <end position="178"/>
    </location>
</feature>
<dbReference type="SMART" id="SM00449">
    <property type="entry name" value="SPRY"/>
    <property type="match status" value="1"/>
</dbReference>
<evidence type="ECO:0000256" key="5">
    <source>
        <dbReference type="ARBA" id="ARBA00022859"/>
    </source>
</evidence>
<keyword evidence="2" id="KW-0479">Metal-binding</keyword>
<feature type="coiled-coil region" evidence="7">
    <location>
        <begin position="239"/>
        <end position="285"/>
    </location>
</feature>
<dbReference type="CDD" id="cd19769">
    <property type="entry name" value="Bbox2_TRIM16-like"/>
    <property type="match status" value="1"/>
</dbReference>
<dbReference type="PROSITE" id="PS50089">
    <property type="entry name" value="ZF_RING_2"/>
    <property type="match status" value="1"/>
</dbReference>
<dbReference type="CDD" id="cd13733">
    <property type="entry name" value="SPRY_PRY_C-I_1"/>
    <property type="match status" value="1"/>
</dbReference>
<dbReference type="PANTHER" id="PTHR25465:SF32">
    <property type="entry name" value="BLOODTHIRSTY-RELATED GENE FAMILY, MEMBER 16 ISOFORM X1-RELATED"/>
    <property type="match status" value="1"/>
</dbReference>
<dbReference type="Pfam" id="PF00643">
    <property type="entry name" value="zf-B_box"/>
    <property type="match status" value="1"/>
</dbReference>
<dbReference type="SMART" id="SM00589">
    <property type="entry name" value="PRY"/>
    <property type="match status" value="1"/>
</dbReference>
<dbReference type="SUPFAM" id="SSF57850">
    <property type="entry name" value="RING/U-box"/>
    <property type="match status" value="1"/>
</dbReference>
<evidence type="ECO:0000256" key="3">
    <source>
        <dbReference type="ARBA" id="ARBA00022771"/>
    </source>
</evidence>
<dbReference type="InterPro" id="IPR043136">
    <property type="entry name" value="B30.2/SPRY_sf"/>
</dbReference>
<dbReference type="InterPro" id="IPR013083">
    <property type="entry name" value="Znf_RING/FYVE/PHD"/>
</dbReference>
<keyword evidence="11" id="KW-1185">Reference proteome</keyword>
<dbReference type="Pfam" id="PF13765">
    <property type="entry name" value="PRY"/>
    <property type="match status" value="1"/>
</dbReference>
<evidence type="ECO:0000256" key="6">
    <source>
        <dbReference type="PROSITE-ProRule" id="PRU00024"/>
    </source>
</evidence>
<dbReference type="PRINTS" id="PR01407">
    <property type="entry name" value="BUTYPHLNCDUF"/>
</dbReference>
<dbReference type="PANTHER" id="PTHR25465">
    <property type="entry name" value="B-BOX DOMAIN CONTAINING"/>
    <property type="match status" value="1"/>
</dbReference>
<keyword evidence="7" id="KW-0175">Coiled coil</keyword>
<dbReference type="FunCoup" id="A0A6J2VP41">
    <property type="interactions" value="702"/>
</dbReference>
<keyword evidence="4" id="KW-0862">Zinc</keyword>
<dbReference type="InterPro" id="IPR013320">
    <property type="entry name" value="ConA-like_dom_sf"/>
</dbReference>
<dbReference type="Gene3D" id="2.60.120.920">
    <property type="match status" value="1"/>
</dbReference>
<name>A0A6J2VP41_CHACN</name>
<dbReference type="InterPro" id="IPR051051">
    <property type="entry name" value="E3_ubiq-ligase_TRIM/RNF"/>
</dbReference>
<dbReference type="InParanoid" id="A0A6J2VP41"/>
<dbReference type="Gene3D" id="3.30.160.60">
    <property type="entry name" value="Classic Zinc Finger"/>
    <property type="match status" value="1"/>
</dbReference>
<dbReference type="Gene3D" id="3.30.40.10">
    <property type="entry name" value="Zinc/RING finger domain, C3HC4 (zinc finger)"/>
    <property type="match status" value="1"/>
</dbReference>
<gene>
    <name evidence="12" type="primary">LOC115815818</name>
</gene>
<keyword evidence="5" id="KW-0391">Immunity</keyword>
<dbReference type="Proteomes" id="UP000504632">
    <property type="component" value="Chromosome 6"/>
</dbReference>
<dbReference type="Pfam" id="PF25600">
    <property type="entry name" value="TRIM_CC"/>
    <property type="match status" value="1"/>
</dbReference>
<evidence type="ECO:0000256" key="1">
    <source>
        <dbReference type="ARBA" id="ARBA00022588"/>
    </source>
</evidence>
<dbReference type="SUPFAM" id="SSF49899">
    <property type="entry name" value="Concanavalin A-like lectins/glucanases"/>
    <property type="match status" value="1"/>
</dbReference>
<dbReference type="InterPro" id="IPR003877">
    <property type="entry name" value="SPRY_dom"/>
</dbReference>
<dbReference type="InterPro" id="IPR001841">
    <property type="entry name" value="Znf_RING"/>
</dbReference>
<dbReference type="GO" id="GO:0005737">
    <property type="term" value="C:cytoplasm"/>
    <property type="evidence" value="ECO:0007669"/>
    <property type="project" value="UniProtKB-ARBA"/>
</dbReference>
<feature type="domain" description="B30.2/SPRY" evidence="10">
    <location>
        <begin position="334"/>
        <end position="530"/>
    </location>
</feature>
<dbReference type="InterPro" id="IPR001870">
    <property type="entry name" value="B30.2/SPRY"/>
</dbReference>
<dbReference type="SMART" id="SM00184">
    <property type="entry name" value="RING"/>
    <property type="match status" value="1"/>
</dbReference>
<dbReference type="SUPFAM" id="SSF57845">
    <property type="entry name" value="B-box zinc-binding domain"/>
    <property type="match status" value="1"/>
</dbReference>
<dbReference type="FunFam" id="2.60.120.920:FF:000004">
    <property type="entry name" value="Butyrophilin subfamily 1 member A1"/>
    <property type="match status" value="1"/>
</dbReference>
<dbReference type="PROSITE" id="PS50188">
    <property type="entry name" value="B302_SPRY"/>
    <property type="match status" value="1"/>
</dbReference>
<dbReference type="GeneID" id="115815818"/>
<dbReference type="InterPro" id="IPR000315">
    <property type="entry name" value="Znf_B-box"/>
</dbReference>
<keyword evidence="3 6" id="KW-0863">Zinc-finger</keyword>
<keyword evidence="1" id="KW-0399">Innate immunity</keyword>
<feature type="coiled-coil region" evidence="7">
    <location>
        <begin position="321"/>
        <end position="348"/>
    </location>
</feature>
<dbReference type="PROSITE" id="PS50119">
    <property type="entry name" value="ZF_BBOX"/>
    <property type="match status" value="1"/>
</dbReference>
<protein>
    <submittedName>
        <fullName evidence="12">Zinc-binding protein A33-like</fullName>
    </submittedName>
</protein>
<evidence type="ECO:0000259" key="9">
    <source>
        <dbReference type="PROSITE" id="PS50119"/>
    </source>
</evidence>
<evidence type="ECO:0000259" key="8">
    <source>
        <dbReference type="PROSITE" id="PS50089"/>
    </source>
</evidence>
<dbReference type="Gene3D" id="4.10.830.40">
    <property type="match status" value="1"/>
</dbReference>
<evidence type="ECO:0000256" key="7">
    <source>
        <dbReference type="SAM" id="Coils"/>
    </source>
</evidence>
<evidence type="ECO:0000256" key="2">
    <source>
        <dbReference type="ARBA" id="ARBA00022723"/>
    </source>
</evidence>
<evidence type="ECO:0000313" key="11">
    <source>
        <dbReference type="Proteomes" id="UP000504632"/>
    </source>
</evidence>